<keyword evidence="4 6" id="KW-0472">Membrane</keyword>
<evidence type="ECO:0000256" key="1">
    <source>
        <dbReference type="ARBA" id="ARBA00004141"/>
    </source>
</evidence>
<sequence>MADAVPIYYSIIAFVCTLGAIALAVTHIYRHLQNYTEPTYQRYIVRIVFMVPVYALMSFLSLVLPESSIYFNSIREVYEAWVIYNFLSLCLAWVGGPGSVVLSLTGRVMKPSCCLMTCCFPPIPLDGSNYIINFSTNDFTRMLLIVCRRFIRRCKQGCLQFVILKPILVAVTLILFAKGKYKDGNFSPNQAYLYFTIIYTISYTMALYALALFYVACRHLLQPFNPVPKFIMIKSVVFLTYWQGVLVFLAAKSGFIKNRDDAARFQDFIICVEMLIAAVGHFYAFPYKEYAGANIGGSCGLTRSLAHALMLNDFYHDTVHQFAPTYHDYVLYNHNHEGEEGAIKYRARTFVPTGQEMDAVRRNKHMLGNKLDEIQLSSQSSSGGSTPKHTSSSVPADSDAMKSSLLVDTSNSLSVPYDMSLIDMDLSSYPAKVPAADDTTGTR</sequence>
<dbReference type="SMART" id="SM01417">
    <property type="entry name" value="Solute_trans_a"/>
    <property type="match status" value="1"/>
</dbReference>
<dbReference type="AlphaFoldDB" id="A0AAV0R448"/>
<feature type="transmembrane region" description="Helical" evidence="6">
    <location>
        <begin position="43"/>
        <end position="63"/>
    </location>
</feature>
<feature type="region of interest" description="Disordered" evidence="5">
    <location>
        <begin position="377"/>
        <end position="399"/>
    </location>
</feature>
<organism evidence="7 8">
    <name type="scientific">Linum tenue</name>
    <dbReference type="NCBI Taxonomy" id="586396"/>
    <lineage>
        <taxon>Eukaryota</taxon>
        <taxon>Viridiplantae</taxon>
        <taxon>Streptophyta</taxon>
        <taxon>Embryophyta</taxon>
        <taxon>Tracheophyta</taxon>
        <taxon>Spermatophyta</taxon>
        <taxon>Magnoliopsida</taxon>
        <taxon>eudicotyledons</taxon>
        <taxon>Gunneridae</taxon>
        <taxon>Pentapetalae</taxon>
        <taxon>rosids</taxon>
        <taxon>fabids</taxon>
        <taxon>Malpighiales</taxon>
        <taxon>Linaceae</taxon>
        <taxon>Linum</taxon>
    </lineage>
</organism>
<feature type="transmembrane region" description="Helical" evidence="6">
    <location>
        <begin position="191"/>
        <end position="215"/>
    </location>
</feature>
<reference evidence="7" key="1">
    <citation type="submission" date="2022-08" db="EMBL/GenBank/DDBJ databases">
        <authorList>
            <person name="Gutierrez-Valencia J."/>
        </authorList>
    </citation>
    <scope>NUCLEOTIDE SEQUENCE</scope>
</reference>
<evidence type="ECO:0000256" key="2">
    <source>
        <dbReference type="ARBA" id="ARBA00022692"/>
    </source>
</evidence>
<protein>
    <submittedName>
        <fullName evidence="7">Uncharacterized protein</fullName>
    </submittedName>
</protein>
<evidence type="ECO:0000256" key="5">
    <source>
        <dbReference type="SAM" id="MobiDB-lite"/>
    </source>
</evidence>
<dbReference type="PANTHER" id="PTHR23423">
    <property type="entry name" value="ORGANIC SOLUTE TRANSPORTER-RELATED"/>
    <property type="match status" value="1"/>
</dbReference>
<evidence type="ECO:0000256" key="4">
    <source>
        <dbReference type="ARBA" id="ARBA00023136"/>
    </source>
</evidence>
<keyword evidence="8" id="KW-1185">Reference proteome</keyword>
<keyword evidence="2 6" id="KW-0812">Transmembrane</keyword>
<feature type="transmembrane region" description="Helical" evidence="6">
    <location>
        <begin position="236"/>
        <end position="255"/>
    </location>
</feature>
<dbReference type="Proteomes" id="UP001154282">
    <property type="component" value="Unassembled WGS sequence"/>
</dbReference>
<feature type="transmembrane region" description="Helical" evidence="6">
    <location>
        <begin position="158"/>
        <end position="179"/>
    </location>
</feature>
<evidence type="ECO:0000313" key="8">
    <source>
        <dbReference type="Proteomes" id="UP001154282"/>
    </source>
</evidence>
<keyword evidence="3 6" id="KW-1133">Transmembrane helix</keyword>
<feature type="transmembrane region" description="Helical" evidence="6">
    <location>
        <begin position="6"/>
        <end position="31"/>
    </location>
</feature>
<dbReference type="InterPro" id="IPR005178">
    <property type="entry name" value="Ostalpha/TMEM184C"/>
</dbReference>
<evidence type="ECO:0000256" key="3">
    <source>
        <dbReference type="ARBA" id="ARBA00022989"/>
    </source>
</evidence>
<feature type="transmembrane region" description="Helical" evidence="6">
    <location>
        <begin position="267"/>
        <end position="285"/>
    </location>
</feature>
<feature type="transmembrane region" description="Helical" evidence="6">
    <location>
        <begin position="83"/>
        <end position="102"/>
    </location>
</feature>
<comment type="caution">
    <text evidence="7">The sequence shown here is derived from an EMBL/GenBank/DDBJ whole genome shotgun (WGS) entry which is preliminary data.</text>
</comment>
<accession>A0AAV0R448</accession>
<evidence type="ECO:0000256" key="6">
    <source>
        <dbReference type="SAM" id="Phobius"/>
    </source>
</evidence>
<gene>
    <name evidence="7" type="ORF">LITE_LOCUS46228</name>
</gene>
<proteinExistence type="predicted"/>
<evidence type="ECO:0000313" key="7">
    <source>
        <dbReference type="EMBL" id="CAI0552050.1"/>
    </source>
</evidence>
<comment type="subcellular location">
    <subcellularLocation>
        <location evidence="1">Membrane</location>
        <topology evidence="1">Multi-pass membrane protein</topology>
    </subcellularLocation>
</comment>
<dbReference type="EMBL" id="CAMGYJ010000010">
    <property type="protein sequence ID" value="CAI0552050.1"/>
    <property type="molecule type" value="Genomic_DNA"/>
</dbReference>
<name>A0AAV0R448_9ROSI</name>
<dbReference type="GO" id="GO:0016020">
    <property type="term" value="C:membrane"/>
    <property type="evidence" value="ECO:0007669"/>
    <property type="project" value="UniProtKB-SubCell"/>
</dbReference>
<dbReference type="Pfam" id="PF03619">
    <property type="entry name" value="Solute_trans_a"/>
    <property type="match status" value="1"/>
</dbReference>